<evidence type="ECO:0000313" key="2">
    <source>
        <dbReference type="Proteomes" id="UP000285324"/>
    </source>
</evidence>
<dbReference type="SUPFAM" id="SSF52058">
    <property type="entry name" value="L domain-like"/>
    <property type="match status" value="1"/>
</dbReference>
<dbReference type="AlphaFoldDB" id="A0A424WGR8"/>
<dbReference type="RefSeq" id="WP_118932172.1">
    <property type="nucleotide sequence ID" value="NZ_CP061008.1"/>
</dbReference>
<accession>A0A424WGR8</accession>
<name>A0A424WGR8_ALCXX</name>
<dbReference type="EMBL" id="QVXO01000008">
    <property type="protein sequence ID" value="RPJ92433.1"/>
    <property type="molecule type" value="Genomic_DNA"/>
</dbReference>
<gene>
    <name evidence="1" type="ORF">DY367_07970</name>
</gene>
<comment type="caution">
    <text evidence="1">The sequence shown here is derived from an EMBL/GenBank/DDBJ whole genome shotgun (WGS) entry which is preliminary data.</text>
</comment>
<sequence>MSVPTDVSGEPAGSVSEAGQYQVSLIAPGSHVFAREAGRGNLIIGPASMGKKADLHVAGEDAINWAVFDPFSTPAGSAWPRHIDYYGNDSGFFGWSQGREIEQFSWAPAFSDRRAIDAGAARIQTLHIRLDAVSGHLAARLPQVRNLGLFGDPTRITVAGPLPDMLSLQPALGRRAVGAPYALPDLGPLHNVTALTLHGAPLGQAISLQGIERFPQLESLSLWGSFSDWGALARLSRLTSLEIRYTPDLVGLPELASWPLLDRFIAFNVDEAAGKRLKAQMTARAKVRAWGGYSSVSKLRKQEWWQSEYGRPFSGWSSRMAKSANTAYDKAQAALESASNPAEVQVAISAFASHFNGMKGIETMEREDIGEAVWQFSQLALVERLGVSEEQAQRWFDEARDY</sequence>
<dbReference type="Proteomes" id="UP000285324">
    <property type="component" value="Unassembled WGS sequence"/>
</dbReference>
<dbReference type="OrthoDB" id="2517291at2"/>
<organism evidence="1 2">
    <name type="scientific">Alcaligenes xylosoxydans xylosoxydans</name>
    <name type="common">Achromobacter xylosoxidans</name>
    <dbReference type="NCBI Taxonomy" id="85698"/>
    <lineage>
        <taxon>Bacteria</taxon>
        <taxon>Pseudomonadati</taxon>
        <taxon>Pseudomonadota</taxon>
        <taxon>Betaproteobacteria</taxon>
        <taxon>Burkholderiales</taxon>
        <taxon>Alcaligenaceae</taxon>
        <taxon>Achromobacter</taxon>
    </lineage>
</organism>
<protein>
    <submittedName>
        <fullName evidence="1">Uncharacterized protein</fullName>
    </submittedName>
</protein>
<proteinExistence type="predicted"/>
<reference evidence="1 2" key="1">
    <citation type="submission" date="2018-08" db="EMBL/GenBank/DDBJ databases">
        <title>Achromobacter xylosoxidans Genome sequencing and assembly.</title>
        <authorList>
            <person name="Wang R."/>
            <person name="Rensing C."/>
            <person name="Li Y."/>
        </authorList>
    </citation>
    <scope>NUCLEOTIDE SEQUENCE [LARGE SCALE GENOMIC DNA]</scope>
    <source>
        <strain evidence="1 2">GD003A</strain>
    </source>
</reference>
<dbReference type="InterPro" id="IPR032675">
    <property type="entry name" value="LRR_dom_sf"/>
</dbReference>
<dbReference type="Gene3D" id="3.80.10.10">
    <property type="entry name" value="Ribonuclease Inhibitor"/>
    <property type="match status" value="1"/>
</dbReference>
<evidence type="ECO:0000313" key="1">
    <source>
        <dbReference type="EMBL" id="RPJ92433.1"/>
    </source>
</evidence>